<evidence type="ECO:0000256" key="1">
    <source>
        <dbReference type="ARBA" id="ARBA00004651"/>
    </source>
</evidence>
<keyword evidence="3" id="KW-1003">Cell membrane</keyword>
<dbReference type="InterPro" id="IPR000515">
    <property type="entry name" value="MetI-like"/>
</dbReference>
<feature type="transmembrane region" description="Helical" evidence="7">
    <location>
        <begin position="146"/>
        <end position="167"/>
    </location>
</feature>
<feature type="compositionally biased region" description="Basic and acidic residues" evidence="8">
    <location>
        <begin position="7"/>
        <end position="20"/>
    </location>
</feature>
<gene>
    <name evidence="10" type="ORF">GCM10022236_44240</name>
</gene>
<feature type="transmembrane region" description="Helical" evidence="7">
    <location>
        <begin position="49"/>
        <end position="70"/>
    </location>
</feature>
<accession>A0ABP7APJ0</accession>
<dbReference type="PANTHER" id="PTHR43744:SF12">
    <property type="entry name" value="ABC TRANSPORTER PERMEASE PROTEIN MG189-RELATED"/>
    <property type="match status" value="1"/>
</dbReference>
<keyword evidence="2 7" id="KW-0813">Transport</keyword>
<comment type="similarity">
    <text evidence="7">Belongs to the binding-protein-dependent transport system permease family.</text>
</comment>
<keyword evidence="5 7" id="KW-1133">Transmembrane helix</keyword>
<feature type="domain" description="ABC transmembrane type-1" evidence="9">
    <location>
        <begin position="111"/>
        <end position="300"/>
    </location>
</feature>
<evidence type="ECO:0000256" key="8">
    <source>
        <dbReference type="SAM" id="MobiDB-lite"/>
    </source>
</evidence>
<evidence type="ECO:0000256" key="2">
    <source>
        <dbReference type="ARBA" id="ARBA00022448"/>
    </source>
</evidence>
<protein>
    <submittedName>
        <fullName evidence="10">Carbohydrate ABC transporter permease</fullName>
    </submittedName>
</protein>
<evidence type="ECO:0000256" key="3">
    <source>
        <dbReference type="ARBA" id="ARBA00022475"/>
    </source>
</evidence>
<feature type="region of interest" description="Disordered" evidence="8">
    <location>
        <begin position="1"/>
        <end position="43"/>
    </location>
</feature>
<name>A0ABP7APJ0_9ACTN</name>
<evidence type="ECO:0000256" key="6">
    <source>
        <dbReference type="ARBA" id="ARBA00023136"/>
    </source>
</evidence>
<evidence type="ECO:0000256" key="4">
    <source>
        <dbReference type="ARBA" id="ARBA00022692"/>
    </source>
</evidence>
<dbReference type="PANTHER" id="PTHR43744">
    <property type="entry name" value="ABC TRANSPORTER PERMEASE PROTEIN MG189-RELATED-RELATED"/>
    <property type="match status" value="1"/>
</dbReference>
<feature type="transmembrane region" description="Helical" evidence="7">
    <location>
        <begin position="282"/>
        <end position="300"/>
    </location>
</feature>
<evidence type="ECO:0000313" key="10">
    <source>
        <dbReference type="EMBL" id="GAA3636886.1"/>
    </source>
</evidence>
<keyword evidence="6 7" id="KW-0472">Membrane</keyword>
<dbReference type="InterPro" id="IPR035906">
    <property type="entry name" value="MetI-like_sf"/>
</dbReference>
<dbReference type="SUPFAM" id="SSF161098">
    <property type="entry name" value="MetI-like"/>
    <property type="match status" value="1"/>
</dbReference>
<dbReference type="CDD" id="cd06261">
    <property type="entry name" value="TM_PBP2"/>
    <property type="match status" value="1"/>
</dbReference>
<feature type="transmembrane region" description="Helical" evidence="7">
    <location>
        <begin position="233"/>
        <end position="255"/>
    </location>
</feature>
<dbReference type="RefSeq" id="WP_344808678.1">
    <property type="nucleotide sequence ID" value="NZ_BAABAB010000044.1"/>
</dbReference>
<evidence type="ECO:0000259" key="9">
    <source>
        <dbReference type="PROSITE" id="PS50928"/>
    </source>
</evidence>
<dbReference type="EMBL" id="BAABAB010000044">
    <property type="protein sequence ID" value="GAA3636886.1"/>
    <property type="molecule type" value="Genomic_DNA"/>
</dbReference>
<evidence type="ECO:0000256" key="5">
    <source>
        <dbReference type="ARBA" id="ARBA00022989"/>
    </source>
</evidence>
<comment type="caution">
    <text evidence="10">The sequence shown here is derived from an EMBL/GenBank/DDBJ whole genome shotgun (WGS) entry which is preliminary data.</text>
</comment>
<sequence>MTQSTDVTDRRDDATPDRSRRGSTGVSIAAPPPRNPETENKSSGRGFTIVSWALLLIFAVLWLIPSLWAIKTSLTPNDVTALGAGPILKDWQLTLESYVTILTGGDIWNWYLASAVTSVVTVALTVLFASMAAYAISRLRFRGRRLVFALMVGGIMIPPQVLIVPVFQILGAASLLNTYWAVILPQIPAVIALFVFKQFFDGLPREYEESARIDGAGFWTIYRTIVMPLSKPIIAAMAIVTFVGVWNNLILPLFVLSNPDLMTIPVGLATVQGSYGQRLSDIQASSILGALPLVILFLIFQRRIVEGFAGSGLKG</sequence>
<reference evidence="11" key="1">
    <citation type="journal article" date="2019" name="Int. J. Syst. Evol. Microbiol.">
        <title>The Global Catalogue of Microorganisms (GCM) 10K type strain sequencing project: providing services to taxonomists for standard genome sequencing and annotation.</title>
        <authorList>
            <consortium name="The Broad Institute Genomics Platform"/>
            <consortium name="The Broad Institute Genome Sequencing Center for Infectious Disease"/>
            <person name="Wu L."/>
            <person name="Ma J."/>
        </authorList>
    </citation>
    <scope>NUCLEOTIDE SEQUENCE [LARGE SCALE GENOMIC DNA]</scope>
    <source>
        <strain evidence="11">JCM 16929</strain>
    </source>
</reference>
<evidence type="ECO:0000256" key="7">
    <source>
        <dbReference type="RuleBase" id="RU363032"/>
    </source>
</evidence>
<dbReference type="PROSITE" id="PS50928">
    <property type="entry name" value="ABC_TM1"/>
    <property type="match status" value="1"/>
</dbReference>
<comment type="subcellular location">
    <subcellularLocation>
        <location evidence="1 7">Cell membrane</location>
        <topology evidence="1 7">Multi-pass membrane protein</topology>
    </subcellularLocation>
</comment>
<proteinExistence type="inferred from homology"/>
<feature type="transmembrane region" description="Helical" evidence="7">
    <location>
        <begin position="179"/>
        <end position="196"/>
    </location>
</feature>
<keyword evidence="4 7" id="KW-0812">Transmembrane</keyword>
<organism evidence="10 11">
    <name type="scientific">Microlunatus ginsengisoli</name>
    <dbReference type="NCBI Taxonomy" id="363863"/>
    <lineage>
        <taxon>Bacteria</taxon>
        <taxon>Bacillati</taxon>
        <taxon>Actinomycetota</taxon>
        <taxon>Actinomycetes</taxon>
        <taxon>Propionibacteriales</taxon>
        <taxon>Propionibacteriaceae</taxon>
        <taxon>Microlunatus</taxon>
    </lineage>
</organism>
<keyword evidence="11" id="KW-1185">Reference proteome</keyword>
<evidence type="ECO:0000313" key="11">
    <source>
        <dbReference type="Proteomes" id="UP001501490"/>
    </source>
</evidence>
<feature type="transmembrane region" description="Helical" evidence="7">
    <location>
        <begin position="110"/>
        <end position="134"/>
    </location>
</feature>
<dbReference type="Gene3D" id="1.10.3720.10">
    <property type="entry name" value="MetI-like"/>
    <property type="match status" value="1"/>
</dbReference>
<dbReference type="Pfam" id="PF00528">
    <property type="entry name" value="BPD_transp_1"/>
    <property type="match status" value="1"/>
</dbReference>
<dbReference type="Proteomes" id="UP001501490">
    <property type="component" value="Unassembled WGS sequence"/>
</dbReference>